<evidence type="ECO:0000313" key="4">
    <source>
        <dbReference type="Proteomes" id="UP000470246"/>
    </source>
</evidence>
<evidence type="ECO:0000256" key="1">
    <source>
        <dbReference type="SAM" id="MobiDB-lite"/>
    </source>
</evidence>
<dbReference type="InterPro" id="IPR011032">
    <property type="entry name" value="GroES-like_sf"/>
</dbReference>
<dbReference type="CDD" id="cd08241">
    <property type="entry name" value="QOR1"/>
    <property type="match status" value="1"/>
</dbReference>
<dbReference type="InterPro" id="IPR051397">
    <property type="entry name" value="Zn-ADH-like_protein"/>
</dbReference>
<evidence type="ECO:0000259" key="2">
    <source>
        <dbReference type="SMART" id="SM00829"/>
    </source>
</evidence>
<dbReference type="Gene3D" id="3.40.50.720">
    <property type="entry name" value="NAD(P)-binding Rossmann-like Domain"/>
    <property type="match status" value="1"/>
</dbReference>
<dbReference type="InterPro" id="IPR013154">
    <property type="entry name" value="ADH-like_N"/>
</dbReference>
<dbReference type="GO" id="GO:0016491">
    <property type="term" value="F:oxidoreductase activity"/>
    <property type="evidence" value="ECO:0007669"/>
    <property type="project" value="InterPro"/>
</dbReference>
<dbReference type="AlphaFoldDB" id="A0A7K3VVW0"/>
<dbReference type="Proteomes" id="UP000470246">
    <property type="component" value="Unassembled WGS sequence"/>
</dbReference>
<accession>A0A7K3VVW0</accession>
<dbReference type="Pfam" id="PF13602">
    <property type="entry name" value="ADH_zinc_N_2"/>
    <property type="match status" value="1"/>
</dbReference>
<evidence type="ECO:0000313" key="3">
    <source>
        <dbReference type="EMBL" id="NEK56468.1"/>
    </source>
</evidence>
<feature type="region of interest" description="Disordered" evidence="1">
    <location>
        <begin position="1"/>
        <end position="30"/>
    </location>
</feature>
<dbReference type="SMART" id="SM00829">
    <property type="entry name" value="PKS_ER"/>
    <property type="match status" value="1"/>
</dbReference>
<feature type="domain" description="Enoyl reductase (ER)" evidence="2">
    <location>
        <begin position="43"/>
        <end position="348"/>
    </location>
</feature>
<name>A0A7K3VVW0_9ACTN</name>
<dbReference type="InterPro" id="IPR020843">
    <property type="entry name" value="ER"/>
</dbReference>
<dbReference type="SUPFAM" id="SSF50129">
    <property type="entry name" value="GroES-like"/>
    <property type="match status" value="1"/>
</dbReference>
<dbReference type="PANTHER" id="PTHR43677">
    <property type="entry name" value="SHORT-CHAIN DEHYDROGENASE/REDUCTASE"/>
    <property type="match status" value="1"/>
</dbReference>
<protein>
    <submittedName>
        <fullName evidence="3">NADPH:quinone oxidoreductase family protein</fullName>
    </submittedName>
</protein>
<proteinExistence type="predicted"/>
<gene>
    <name evidence="3" type="ORF">GCU56_01080</name>
</gene>
<dbReference type="Gene3D" id="3.90.180.10">
    <property type="entry name" value="Medium-chain alcohol dehydrogenases, catalytic domain"/>
    <property type="match status" value="1"/>
</dbReference>
<dbReference type="InterPro" id="IPR036291">
    <property type="entry name" value="NAD(P)-bd_dom_sf"/>
</dbReference>
<reference evidence="3 4" key="1">
    <citation type="submission" date="2020-02" db="EMBL/GenBank/DDBJ databases">
        <title>Geodermatophilus sabuli CPCC 205279 I12A-02694.</title>
        <authorList>
            <person name="Jiang Z."/>
        </authorList>
    </citation>
    <scope>NUCLEOTIDE SEQUENCE [LARGE SCALE GENOMIC DNA]</scope>
    <source>
        <strain evidence="3 4">I12A-02694</strain>
    </source>
</reference>
<dbReference type="PANTHER" id="PTHR43677:SF4">
    <property type="entry name" value="QUINONE OXIDOREDUCTASE-LIKE PROTEIN 2"/>
    <property type="match status" value="1"/>
</dbReference>
<dbReference type="SUPFAM" id="SSF51735">
    <property type="entry name" value="NAD(P)-binding Rossmann-fold domains"/>
    <property type="match status" value="1"/>
</dbReference>
<organism evidence="3 4">
    <name type="scientific">Geodermatophilus sabuli</name>
    <dbReference type="NCBI Taxonomy" id="1564158"/>
    <lineage>
        <taxon>Bacteria</taxon>
        <taxon>Bacillati</taxon>
        <taxon>Actinomycetota</taxon>
        <taxon>Actinomycetes</taxon>
        <taxon>Geodermatophilales</taxon>
        <taxon>Geodermatophilaceae</taxon>
        <taxon>Geodermatophilus</taxon>
    </lineage>
</organism>
<comment type="caution">
    <text evidence="3">The sequence shown here is derived from an EMBL/GenBank/DDBJ whole genome shotgun (WGS) entry which is preliminary data.</text>
</comment>
<sequence>MWVPPGGGVGWSRAARVGGPPGRTGRDPSGGAVLAQQLTSLTGPDGLEPADLPVPEGGTGEVLVDVAAAGVAYPDLLMSTGAYQVRHPLPLVLGLEAAGTVRSAPAGSGFAPGQRVAVLGERGTWQQVVAAPSERVLPLPDGISDDAAAGFPLNHLTCWFALRRRARVETGESVLVHGASGGVGQAALALCRALGLPSIAIVRDPGRPLPVPADHVVGADGWREAVRELTDGRGVDVVLDPVGGERFPDTLRSLAPEGRVVVLGFVGGDIPTVRVNRLLLANTAVLGAGLAEYLRCDPGYARTAWDELRSLLEGGRLVVTEPRVRPLAEAADALRELGEGRAAAKTVLRLP</sequence>
<keyword evidence="4" id="KW-1185">Reference proteome</keyword>
<dbReference type="Pfam" id="PF08240">
    <property type="entry name" value="ADH_N"/>
    <property type="match status" value="1"/>
</dbReference>
<dbReference type="EMBL" id="JAAGWF010000002">
    <property type="protein sequence ID" value="NEK56468.1"/>
    <property type="molecule type" value="Genomic_DNA"/>
</dbReference>
<feature type="compositionally biased region" description="Gly residues" evidence="1">
    <location>
        <begin position="1"/>
        <end position="10"/>
    </location>
</feature>